<feature type="transmembrane region" description="Helical" evidence="1">
    <location>
        <begin position="33"/>
        <end position="51"/>
    </location>
</feature>
<feature type="transmembrane region" description="Helical" evidence="1">
    <location>
        <begin position="63"/>
        <end position="82"/>
    </location>
</feature>
<feature type="transmembrane region" description="Helical" evidence="1">
    <location>
        <begin position="204"/>
        <end position="227"/>
    </location>
</feature>
<name>A0ABD1J7B2_9TELE</name>
<organism evidence="2 3">
    <name type="scientific">Coilia grayii</name>
    <name type="common">Gray's grenadier anchovy</name>
    <dbReference type="NCBI Taxonomy" id="363190"/>
    <lineage>
        <taxon>Eukaryota</taxon>
        <taxon>Metazoa</taxon>
        <taxon>Chordata</taxon>
        <taxon>Craniata</taxon>
        <taxon>Vertebrata</taxon>
        <taxon>Euteleostomi</taxon>
        <taxon>Actinopterygii</taxon>
        <taxon>Neopterygii</taxon>
        <taxon>Teleostei</taxon>
        <taxon>Clupei</taxon>
        <taxon>Clupeiformes</taxon>
        <taxon>Clupeoidei</taxon>
        <taxon>Engraulidae</taxon>
        <taxon>Coilinae</taxon>
        <taxon>Coilia</taxon>
    </lineage>
</organism>
<protein>
    <recommendedName>
        <fullName evidence="4">Transmembrane protein 26</fullName>
    </recommendedName>
</protein>
<keyword evidence="3" id="KW-1185">Reference proteome</keyword>
<evidence type="ECO:0000313" key="2">
    <source>
        <dbReference type="EMBL" id="KAL2083037.1"/>
    </source>
</evidence>
<keyword evidence="1" id="KW-0812">Transmembrane</keyword>
<reference evidence="2 3" key="1">
    <citation type="submission" date="2024-09" db="EMBL/GenBank/DDBJ databases">
        <title>A chromosome-level genome assembly of Gray's grenadier anchovy, Coilia grayii.</title>
        <authorList>
            <person name="Fu Z."/>
        </authorList>
    </citation>
    <scope>NUCLEOTIDE SEQUENCE [LARGE SCALE GENOMIC DNA]</scope>
    <source>
        <strain evidence="2">G4</strain>
        <tissue evidence="2">Muscle</tissue>
    </source>
</reference>
<feature type="transmembrane region" description="Helical" evidence="1">
    <location>
        <begin position="174"/>
        <end position="192"/>
    </location>
</feature>
<evidence type="ECO:0008006" key="4">
    <source>
        <dbReference type="Google" id="ProtNLM"/>
    </source>
</evidence>
<evidence type="ECO:0000256" key="1">
    <source>
        <dbReference type="SAM" id="Phobius"/>
    </source>
</evidence>
<dbReference type="AlphaFoldDB" id="A0ABD1J7B2"/>
<evidence type="ECO:0000313" key="3">
    <source>
        <dbReference type="Proteomes" id="UP001591681"/>
    </source>
</evidence>
<dbReference type="PANTHER" id="PTHR22168">
    <property type="entry name" value="TMEM26 PROTEIN"/>
    <property type="match status" value="1"/>
</dbReference>
<accession>A0ABD1J7B2</accession>
<dbReference type="Proteomes" id="UP001591681">
    <property type="component" value="Unassembled WGS sequence"/>
</dbReference>
<dbReference type="Pfam" id="PF09772">
    <property type="entry name" value="Tmem26"/>
    <property type="match status" value="1"/>
</dbReference>
<keyword evidence="1" id="KW-0472">Membrane</keyword>
<keyword evidence="1" id="KW-1133">Transmembrane helix</keyword>
<dbReference type="EMBL" id="JBHFQA010000018">
    <property type="protein sequence ID" value="KAL2083037.1"/>
    <property type="molecule type" value="Genomic_DNA"/>
</dbReference>
<proteinExistence type="predicted"/>
<dbReference type="PANTHER" id="PTHR22168:SF3">
    <property type="entry name" value="TRANSMEMBRANE PROTEIN 26"/>
    <property type="match status" value="1"/>
</dbReference>
<feature type="transmembrane region" description="Helical" evidence="1">
    <location>
        <begin position="5"/>
        <end position="27"/>
    </location>
</feature>
<dbReference type="InterPro" id="IPR019169">
    <property type="entry name" value="Transmembrane_26"/>
</dbReference>
<feature type="transmembrane region" description="Helical" evidence="1">
    <location>
        <begin position="143"/>
        <end position="162"/>
    </location>
</feature>
<feature type="transmembrane region" description="Helical" evidence="1">
    <location>
        <begin position="298"/>
        <end position="319"/>
    </location>
</feature>
<comment type="caution">
    <text evidence="2">The sequence shown here is derived from an EMBL/GenBank/DDBJ whole genome shotgun (WGS) entry which is preliminary data.</text>
</comment>
<gene>
    <name evidence="2" type="ORF">ACEWY4_020810</name>
</gene>
<sequence length="339" mass="37906">MIFKFVCAIVTRSLFILVSLIGVLRVTWVKDDYKYWLLTILYLPLVIEMIITLKRRKGKDYKWFSPAILLFLISIIPSIWILELHHQQNKSSEPQCKKLDSWENVRNMIYINSTVGNQTLKNVAELVSTSFDQLFTKVCPNDWILALHQVILILVIVGKWLLPIGGGVTRDELSQLLLIFVGTAADILEFTSETLSDVKDNSPQLVYVILGVWTWSMLQFPLHLAVVTSRPQDSCESDGAGEGGGAGGGVPGGSAGGCCGTSLLSRHSTDIWNIVESLFLQDGPFLLVRMAVMTHFDVFHQMLVFFAIKNLLVVLLNLYRLFVICQDFKPSSSSATPVP</sequence>